<evidence type="ECO:0000256" key="3">
    <source>
        <dbReference type="ARBA" id="ARBA00022692"/>
    </source>
</evidence>
<accession>A0ABR2YLX0</accession>
<gene>
    <name evidence="7" type="ORF">WJX75_003843</name>
</gene>
<reference evidence="7 8" key="1">
    <citation type="journal article" date="2024" name="Nat. Commun.">
        <title>Phylogenomics reveals the evolutionary origins of lichenization in chlorophyte algae.</title>
        <authorList>
            <person name="Puginier C."/>
            <person name="Libourel C."/>
            <person name="Otte J."/>
            <person name="Skaloud P."/>
            <person name="Haon M."/>
            <person name="Grisel S."/>
            <person name="Petersen M."/>
            <person name="Berrin J.G."/>
            <person name="Delaux P.M."/>
            <person name="Dal Grande F."/>
            <person name="Keller J."/>
        </authorList>
    </citation>
    <scope>NUCLEOTIDE SEQUENCE [LARGE SCALE GENOMIC DNA]</scope>
    <source>
        <strain evidence="7 8">SAG 216-7</strain>
    </source>
</reference>
<dbReference type="PANTHER" id="PTHR11266">
    <property type="entry name" value="PEROXISOMAL MEMBRANE PROTEIN 2, PXMP2 MPV17"/>
    <property type="match status" value="1"/>
</dbReference>
<comment type="caution">
    <text evidence="7">The sequence shown here is derived from an EMBL/GenBank/DDBJ whole genome shotgun (WGS) entry which is preliminary data.</text>
</comment>
<evidence type="ECO:0000313" key="7">
    <source>
        <dbReference type="EMBL" id="KAK9907441.1"/>
    </source>
</evidence>
<comment type="similarity">
    <text evidence="2">Belongs to the peroxisomal membrane protein PXMP2/4 family.</text>
</comment>
<evidence type="ECO:0000256" key="4">
    <source>
        <dbReference type="ARBA" id="ARBA00022989"/>
    </source>
</evidence>
<evidence type="ECO:0000256" key="1">
    <source>
        <dbReference type="ARBA" id="ARBA00004141"/>
    </source>
</evidence>
<evidence type="ECO:0000256" key="2">
    <source>
        <dbReference type="ARBA" id="ARBA00006824"/>
    </source>
</evidence>
<comment type="subcellular location">
    <subcellularLocation>
        <location evidence="1">Membrane</location>
        <topology evidence="1">Multi-pass membrane protein</topology>
    </subcellularLocation>
</comment>
<dbReference type="Pfam" id="PF04117">
    <property type="entry name" value="Mpv17_PMP22"/>
    <property type="match status" value="1"/>
</dbReference>
<evidence type="ECO:0000256" key="5">
    <source>
        <dbReference type="ARBA" id="ARBA00023136"/>
    </source>
</evidence>
<dbReference type="EMBL" id="JALJOT010000009">
    <property type="protein sequence ID" value="KAK9907441.1"/>
    <property type="molecule type" value="Genomic_DNA"/>
</dbReference>
<organism evidence="7 8">
    <name type="scientific">Coccomyxa subellipsoidea</name>
    <dbReference type="NCBI Taxonomy" id="248742"/>
    <lineage>
        <taxon>Eukaryota</taxon>
        <taxon>Viridiplantae</taxon>
        <taxon>Chlorophyta</taxon>
        <taxon>core chlorophytes</taxon>
        <taxon>Trebouxiophyceae</taxon>
        <taxon>Trebouxiophyceae incertae sedis</taxon>
        <taxon>Coccomyxaceae</taxon>
        <taxon>Coccomyxa</taxon>
    </lineage>
</organism>
<keyword evidence="4" id="KW-1133">Transmembrane helix</keyword>
<dbReference type="InterPro" id="IPR007248">
    <property type="entry name" value="Mpv17_PMP22"/>
</dbReference>
<keyword evidence="8" id="KW-1185">Reference proteome</keyword>
<sequence length="358" mass="40017">MTALGRSGLLQSGLSDRAQKPCIVQARPMRASRLAATGPVQALAAPSRQRQLSQERRDLEHNMAPSQFVQDSSTSADAVRPKPDGNRGMSLHAATDAVGEAWRNYSRKVETDPIPTKAITSLFGFMLGDFLAQRIEGRPFNPLRCLRLGSYGLTVDGPIGHMWYKLLDKYVYPNDPQCNAAVLLKTAADQLLWAPIMTCVYFAFLRTVEGHPELITSTIQAKLVQTVVANYVLWPAAHYINFKFVPTQHRILYNNVVSIFWNAFLSTLSHAPTIEPTSFLDSFQQYTDTLPEPLHERAAEFVDSIYKTSLPLHERAAQFADSLKLPLGSDLSKLKLPSSIKVSPTRVFPESLWMDNWD</sequence>
<dbReference type="PANTHER" id="PTHR11266:SF17">
    <property type="entry name" value="PROTEIN MPV17"/>
    <property type="match status" value="1"/>
</dbReference>
<feature type="region of interest" description="Disordered" evidence="6">
    <location>
        <begin position="64"/>
        <end position="90"/>
    </location>
</feature>
<proteinExistence type="inferred from homology"/>
<protein>
    <submittedName>
        <fullName evidence="7">Uncharacterized protein</fullName>
    </submittedName>
</protein>
<dbReference type="Proteomes" id="UP001491310">
    <property type="component" value="Unassembled WGS sequence"/>
</dbReference>
<keyword evidence="3" id="KW-0812">Transmembrane</keyword>
<feature type="compositionally biased region" description="Polar residues" evidence="6">
    <location>
        <begin position="64"/>
        <end position="76"/>
    </location>
</feature>
<keyword evidence="5" id="KW-0472">Membrane</keyword>
<name>A0ABR2YLX0_9CHLO</name>
<evidence type="ECO:0000256" key="6">
    <source>
        <dbReference type="SAM" id="MobiDB-lite"/>
    </source>
</evidence>
<evidence type="ECO:0000313" key="8">
    <source>
        <dbReference type="Proteomes" id="UP001491310"/>
    </source>
</evidence>